<keyword evidence="5 7" id="KW-1133">Transmembrane helix</keyword>
<dbReference type="NCBIfam" id="TIGR00937">
    <property type="entry name" value="2A51"/>
    <property type="match status" value="1"/>
</dbReference>
<evidence type="ECO:0000256" key="3">
    <source>
        <dbReference type="ARBA" id="ARBA00022475"/>
    </source>
</evidence>
<keyword evidence="3" id="KW-1003">Cell membrane</keyword>
<protein>
    <recommendedName>
        <fullName evidence="10">ChrA protein</fullName>
    </recommendedName>
</protein>
<comment type="subcellular location">
    <subcellularLocation>
        <location evidence="1">Cell membrane</location>
        <topology evidence="1">Multi-pass membrane protein</topology>
    </subcellularLocation>
</comment>
<feature type="transmembrane region" description="Helical" evidence="7">
    <location>
        <begin position="312"/>
        <end position="334"/>
    </location>
</feature>
<accession>A0A150LK94</accession>
<evidence type="ECO:0000313" key="8">
    <source>
        <dbReference type="EMBL" id="KYD12757.1"/>
    </source>
</evidence>
<dbReference type="InterPro" id="IPR014047">
    <property type="entry name" value="Chr_Tranpt_l_chain"/>
</dbReference>
<dbReference type="PANTHER" id="PTHR33567">
    <property type="entry name" value="CHROMATE ION TRANSPORTER (EUROFUNG)"/>
    <property type="match status" value="1"/>
</dbReference>
<evidence type="ECO:0000256" key="5">
    <source>
        <dbReference type="ARBA" id="ARBA00022989"/>
    </source>
</evidence>
<evidence type="ECO:0000256" key="1">
    <source>
        <dbReference type="ARBA" id="ARBA00004651"/>
    </source>
</evidence>
<evidence type="ECO:0000256" key="7">
    <source>
        <dbReference type="SAM" id="Phobius"/>
    </source>
</evidence>
<dbReference type="PATRIC" id="fig|301148.3.peg.789"/>
<proteinExistence type="inferred from homology"/>
<dbReference type="GO" id="GO:0015109">
    <property type="term" value="F:chromate transmembrane transporter activity"/>
    <property type="evidence" value="ECO:0007669"/>
    <property type="project" value="InterPro"/>
</dbReference>
<dbReference type="PANTHER" id="PTHR33567:SF3">
    <property type="entry name" value="CHROMATE ION TRANSPORTER (EUROFUNG)"/>
    <property type="match status" value="1"/>
</dbReference>
<feature type="transmembrane region" description="Helical" evidence="7">
    <location>
        <begin position="217"/>
        <end position="237"/>
    </location>
</feature>
<feature type="transmembrane region" description="Helical" evidence="7">
    <location>
        <begin position="249"/>
        <end position="267"/>
    </location>
</feature>
<comment type="similarity">
    <text evidence="2">Belongs to the chromate ion transporter (CHR) (TC 2.A.51) family.</text>
</comment>
<feature type="transmembrane region" description="Helical" evidence="7">
    <location>
        <begin position="371"/>
        <end position="390"/>
    </location>
</feature>
<evidence type="ECO:0000256" key="6">
    <source>
        <dbReference type="ARBA" id="ARBA00023136"/>
    </source>
</evidence>
<dbReference type="Proteomes" id="UP000075683">
    <property type="component" value="Unassembled WGS sequence"/>
</dbReference>
<evidence type="ECO:0000256" key="4">
    <source>
        <dbReference type="ARBA" id="ARBA00022692"/>
    </source>
</evidence>
<feature type="transmembrane region" description="Helical" evidence="7">
    <location>
        <begin position="287"/>
        <end position="305"/>
    </location>
</feature>
<dbReference type="AlphaFoldDB" id="A0A150LK94"/>
<dbReference type="PIRSF" id="PIRSF004810">
    <property type="entry name" value="ChrA"/>
    <property type="match status" value="1"/>
</dbReference>
<feature type="transmembrane region" description="Helical" evidence="7">
    <location>
        <begin position="98"/>
        <end position="120"/>
    </location>
</feature>
<feature type="transmembrane region" description="Helical" evidence="7">
    <location>
        <begin position="164"/>
        <end position="197"/>
    </location>
</feature>
<feature type="transmembrane region" description="Helical" evidence="7">
    <location>
        <begin position="132"/>
        <end position="152"/>
    </location>
</feature>
<evidence type="ECO:0008006" key="10">
    <source>
        <dbReference type="Google" id="ProtNLM"/>
    </source>
</evidence>
<keyword evidence="6 7" id="KW-0472">Membrane</keyword>
<reference evidence="8 9" key="1">
    <citation type="submission" date="2016-01" db="EMBL/GenBank/DDBJ databases">
        <title>Draft Genome Sequences of Seven Thermophilic Sporeformers Isolated from Foods.</title>
        <authorList>
            <person name="Berendsen E.M."/>
            <person name="Wells-Bennik M.H."/>
            <person name="Krawcyk A.O."/>
            <person name="De Jong A."/>
            <person name="Holsappel S."/>
            <person name="Eijlander R.T."/>
            <person name="Kuipers O.P."/>
        </authorList>
    </citation>
    <scope>NUCLEOTIDE SEQUENCE [LARGE SCALE GENOMIC DNA]</scope>
    <source>
        <strain evidence="8 9">B4135</strain>
    </source>
</reference>
<evidence type="ECO:0000256" key="2">
    <source>
        <dbReference type="ARBA" id="ARBA00005262"/>
    </source>
</evidence>
<dbReference type="EMBL" id="LQYT01000091">
    <property type="protein sequence ID" value="KYD12757.1"/>
    <property type="molecule type" value="Genomic_DNA"/>
</dbReference>
<sequence>MATGSHHILIHWGEYALTQENALKRGSAWEVLKTAVRLGLTSFGGPVAHLGYFREEYVNRRKWIDEKTYADLVALCQFLPGPASSQVGMAIGFIRAGFWGAIAAWIGFTLPSAVALALFAGILKGTSLRETGWLHGLLVAAVAVVAHAVWGMTKNFASDRPRATIAIAAAILALMIPSVFSQVGIIVGAGIAGWIFFRNAPGAQPVPITLSFNNKAPSVLLILFFVFLGLLPVVRQFTDSHWVALFDGFYRSGALVFGGGHVVLPLLQAEVVPSGWLTADQFLAGYGAAQAVPGPLFTFASYLGMASFGWKGAVVATLAIFLPSFLLIIGALPFWNWLRDHPRFQAALYGINAAVVGILLAALYHPVWTKAIKSPLDFCLALAAFGLLAVWKCPPWIVVGFSAAGGALLSLVS</sequence>
<feature type="transmembrane region" description="Helical" evidence="7">
    <location>
        <begin position="346"/>
        <end position="364"/>
    </location>
</feature>
<comment type="caution">
    <text evidence="8">The sequence shown here is derived from an EMBL/GenBank/DDBJ whole genome shotgun (WGS) entry which is preliminary data.</text>
</comment>
<name>A0A150LK94_9BACI</name>
<keyword evidence="4 7" id="KW-0812">Transmembrane</keyword>
<organism evidence="8 9">
    <name type="scientific">Caldibacillus debilis</name>
    <dbReference type="NCBI Taxonomy" id="301148"/>
    <lineage>
        <taxon>Bacteria</taxon>
        <taxon>Bacillati</taxon>
        <taxon>Bacillota</taxon>
        <taxon>Bacilli</taxon>
        <taxon>Bacillales</taxon>
        <taxon>Bacillaceae</taxon>
        <taxon>Caldibacillus</taxon>
    </lineage>
</organism>
<dbReference type="InterPro" id="IPR003370">
    <property type="entry name" value="Chromate_transpt"/>
</dbReference>
<dbReference type="GO" id="GO:0005886">
    <property type="term" value="C:plasma membrane"/>
    <property type="evidence" value="ECO:0007669"/>
    <property type="project" value="UniProtKB-SubCell"/>
</dbReference>
<gene>
    <name evidence="8" type="ORF">B4135_3018</name>
</gene>
<dbReference type="Pfam" id="PF02417">
    <property type="entry name" value="Chromate_transp"/>
    <property type="match status" value="2"/>
</dbReference>
<evidence type="ECO:0000313" key="9">
    <source>
        <dbReference type="Proteomes" id="UP000075683"/>
    </source>
</evidence>